<keyword evidence="6" id="KW-1185">Reference proteome</keyword>
<protein>
    <submittedName>
        <fullName evidence="5">HTH-type transcriptional regulator DegA</fullName>
    </submittedName>
</protein>
<dbReference type="PANTHER" id="PTHR30146:SF109">
    <property type="entry name" value="HTH-TYPE TRANSCRIPTIONAL REGULATOR GALS"/>
    <property type="match status" value="1"/>
</dbReference>
<dbReference type="InterPro" id="IPR046335">
    <property type="entry name" value="LacI/GalR-like_sensor"/>
</dbReference>
<comment type="caution">
    <text evidence="5">The sequence shown here is derived from an EMBL/GenBank/DDBJ whole genome shotgun (WGS) entry which is preliminary data.</text>
</comment>
<keyword evidence="2" id="KW-0238">DNA-binding</keyword>
<reference evidence="5" key="1">
    <citation type="submission" date="2021-06" db="EMBL/GenBank/DDBJ databases">
        <authorList>
            <person name="Criscuolo A."/>
        </authorList>
    </citation>
    <scope>NUCLEOTIDE SEQUENCE</scope>
    <source>
        <strain evidence="5">CIP111600</strain>
    </source>
</reference>
<organism evidence="5 6">
    <name type="scientific">Paenibacillus solanacearum</name>
    <dbReference type="NCBI Taxonomy" id="2048548"/>
    <lineage>
        <taxon>Bacteria</taxon>
        <taxon>Bacillati</taxon>
        <taxon>Bacillota</taxon>
        <taxon>Bacilli</taxon>
        <taxon>Bacillales</taxon>
        <taxon>Paenibacillaceae</taxon>
        <taxon>Paenibacillus</taxon>
    </lineage>
</organism>
<evidence type="ECO:0000256" key="3">
    <source>
        <dbReference type="ARBA" id="ARBA00023163"/>
    </source>
</evidence>
<evidence type="ECO:0000313" key="6">
    <source>
        <dbReference type="Proteomes" id="UP000693672"/>
    </source>
</evidence>
<accession>A0A916K5D6</accession>
<dbReference type="PANTHER" id="PTHR30146">
    <property type="entry name" value="LACI-RELATED TRANSCRIPTIONAL REPRESSOR"/>
    <property type="match status" value="1"/>
</dbReference>
<evidence type="ECO:0000313" key="5">
    <source>
        <dbReference type="EMBL" id="CAG7640594.1"/>
    </source>
</evidence>
<feature type="domain" description="Transcriptional regulator LacI/GalR-like sensor" evidence="4">
    <location>
        <begin position="181"/>
        <end position="339"/>
    </location>
</feature>
<keyword evidence="1" id="KW-0805">Transcription regulation</keyword>
<name>A0A916K5D6_9BACL</name>
<dbReference type="Proteomes" id="UP000693672">
    <property type="component" value="Unassembled WGS sequence"/>
</dbReference>
<evidence type="ECO:0000256" key="1">
    <source>
        <dbReference type="ARBA" id="ARBA00023015"/>
    </source>
</evidence>
<evidence type="ECO:0000256" key="2">
    <source>
        <dbReference type="ARBA" id="ARBA00023125"/>
    </source>
</evidence>
<dbReference type="GO" id="GO:0003700">
    <property type="term" value="F:DNA-binding transcription factor activity"/>
    <property type="evidence" value="ECO:0007669"/>
    <property type="project" value="TreeGrafter"/>
</dbReference>
<gene>
    <name evidence="5" type="primary">degA_3</name>
    <name evidence="5" type="ORF">PAESOLCIP111_04152</name>
</gene>
<dbReference type="AlphaFoldDB" id="A0A916K5D6"/>
<proteinExistence type="predicted"/>
<keyword evidence="3" id="KW-0804">Transcription</keyword>
<sequence>MRRSRVTLYDLAEELNLTIQTVSKALRGLPGMSEQTRSEVVRLAREKGYLTKDQKLAFRSERIAPYPVMQRRFLLVQNEYSLNFNRLLLEGLHERFMEFGHHVQPLLLPPGLKLSAFDAWAEASGFDYAEGLFIAPRMGYDAVERKLLELPIPRILLNYPPPEAKVDSVIWDVHEAMHQAVRHLLRLGHTRILYVGDASGQRGFALRWHAFAEAMAAGGVPVQTQEHCTVRASGRPWQVDFMRLYARCKPTAVICGLDEEADAVYGKLREMEVDIPSGCSLVAFMNEASGDRPDCSRPQLLIRETGYRAADRMLWRIANPHMPYEHIRLRGEFVSGETTAPPVR</sequence>
<evidence type="ECO:0000259" key="4">
    <source>
        <dbReference type="Pfam" id="PF13377"/>
    </source>
</evidence>
<dbReference type="RefSeq" id="WP_218093881.1">
    <property type="nucleotide sequence ID" value="NZ_CAJVAS010000021.1"/>
</dbReference>
<dbReference type="EMBL" id="CAJVAS010000021">
    <property type="protein sequence ID" value="CAG7640594.1"/>
    <property type="molecule type" value="Genomic_DNA"/>
</dbReference>
<dbReference type="Pfam" id="PF13377">
    <property type="entry name" value="Peripla_BP_3"/>
    <property type="match status" value="1"/>
</dbReference>
<dbReference type="GO" id="GO:0000976">
    <property type="term" value="F:transcription cis-regulatory region binding"/>
    <property type="evidence" value="ECO:0007669"/>
    <property type="project" value="TreeGrafter"/>
</dbReference>